<name>A0AAV7LNJ8_PLEWA</name>
<evidence type="ECO:0000313" key="1">
    <source>
        <dbReference type="EMBL" id="KAJ1092084.1"/>
    </source>
</evidence>
<protein>
    <submittedName>
        <fullName evidence="1">Uncharacterized protein</fullName>
    </submittedName>
</protein>
<dbReference type="EMBL" id="JANPWB010000015">
    <property type="protein sequence ID" value="KAJ1092084.1"/>
    <property type="molecule type" value="Genomic_DNA"/>
</dbReference>
<evidence type="ECO:0000313" key="2">
    <source>
        <dbReference type="Proteomes" id="UP001066276"/>
    </source>
</evidence>
<accession>A0AAV7LNJ8</accession>
<dbReference type="Proteomes" id="UP001066276">
    <property type="component" value="Chromosome 11"/>
</dbReference>
<keyword evidence="2" id="KW-1185">Reference proteome</keyword>
<sequence length="116" mass="12354">MLITFPSRFLNSTRISSLLRPDHFVGIRQEALCATSGFLGNSQVRRRKGAVKAGAPSVCPHQRGAHEAHVTPASQFIQEGGTPKPPGPLRSQAVAVDQQDRNPVGLLVGPGPGIQR</sequence>
<comment type="caution">
    <text evidence="1">The sequence shown here is derived from an EMBL/GenBank/DDBJ whole genome shotgun (WGS) entry which is preliminary data.</text>
</comment>
<organism evidence="1 2">
    <name type="scientific">Pleurodeles waltl</name>
    <name type="common">Iberian ribbed newt</name>
    <dbReference type="NCBI Taxonomy" id="8319"/>
    <lineage>
        <taxon>Eukaryota</taxon>
        <taxon>Metazoa</taxon>
        <taxon>Chordata</taxon>
        <taxon>Craniata</taxon>
        <taxon>Vertebrata</taxon>
        <taxon>Euteleostomi</taxon>
        <taxon>Amphibia</taxon>
        <taxon>Batrachia</taxon>
        <taxon>Caudata</taxon>
        <taxon>Salamandroidea</taxon>
        <taxon>Salamandridae</taxon>
        <taxon>Pleurodelinae</taxon>
        <taxon>Pleurodeles</taxon>
    </lineage>
</organism>
<dbReference type="AlphaFoldDB" id="A0AAV7LNJ8"/>
<gene>
    <name evidence="1" type="ORF">NDU88_005198</name>
</gene>
<reference evidence="1" key="1">
    <citation type="journal article" date="2022" name="bioRxiv">
        <title>Sequencing and chromosome-scale assembly of the giantPleurodeles waltlgenome.</title>
        <authorList>
            <person name="Brown T."/>
            <person name="Elewa A."/>
            <person name="Iarovenko S."/>
            <person name="Subramanian E."/>
            <person name="Araus A.J."/>
            <person name="Petzold A."/>
            <person name="Susuki M."/>
            <person name="Suzuki K.-i.T."/>
            <person name="Hayashi T."/>
            <person name="Toyoda A."/>
            <person name="Oliveira C."/>
            <person name="Osipova E."/>
            <person name="Leigh N.D."/>
            <person name="Simon A."/>
            <person name="Yun M.H."/>
        </authorList>
    </citation>
    <scope>NUCLEOTIDE SEQUENCE</scope>
    <source>
        <strain evidence="1">20211129_DDA</strain>
        <tissue evidence="1">Liver</tissue>
    </source>
</reference>
<proteinExistence type="predicted"/>